<dbReference type="InterPro" id="IPR038408">
    <property type="entry name" value="GNK2_sf"/>
</dbReference>
<keyword evidence="4" id="KW-0677">Repeat</keyword>
<dbReference type="Gene3D" id="3.30.430.20">
    <property type="entry name" value="Gnk2 domain, C-X8-C-X2-C motif"/>
    <property type="match status" value="2"/>
</dbReference>
<dbReference type="EMBL" id="OIVN01004057">
    <property type="protein sequence ID" value="SPD15204.1"/>
    <property type="molecule type" value="Genomic_DNA"/>
</dbReference>
<accession>A0A2N9HU11</accession>
<dbReference type="CDD" id="cd23509">
    <property type="entry name" value="Gnk2-like"/>
    <property type="match status" value="1"/>
</dbReference>
<dbReference type="GO" id="GO:0005576">
    <property type="term" value="C:extracellular region"/>
    <property type="evidence" value="ECO:0007669"/>
    <property type="project" value="UniProtKB-SubCell"/>
</dbReference>
<dbReference type="PROSITE" id="PS51473">
    <property type="entry name" value="GNK2"/>
    <property type="match status" value="1"/>
</dbReference>
<comment type="subcellular location">
    <subcellularLocation>
        <location evidence="1">Secreted</location>
    </subcellularLocation>
</comment>
<evidence type="ECO:0000256" key="4">
    <source>
        <dbReference type="ARBA" id="ARBA00022737"/>
    </source>
</evidence>
<keyword evidence="2" id="KW-0964">Secreted</keyword>
<evidence type="ECO:0000256" key="2">
    <source>
        <dbReference type="ARBA" id="ARBA00022525"/>
    </source>
</evidence>
<dbReference type="Pfam" id="PF01657">
    <property type="entry name" value="Stress-antifung"/>
    <property type="match status" value="2"/>
</dbReference>
<evidence type="ECO:0000313" key="7">
    <source>
        <dbReference type="EMBL" id="SPD15204.1"/>
    </source>
</evidence>
<dbReference type="PANTHER" id="PTHR32411">
    <property type="entry name" value="CYSTEINE-RICH REPEAT SECRETORY PROTEIN 38-RELATED"/>
    <property type="match status" value="1"/>
</dbReference>
<dbReference type="InterPro" id="IPR050581">
    <property type="entry name" value="CRR_secretory_protein"/>
</dbReference>
<organism evidence="7">
    <name type="scientific">Fagus sylvatica</name>
    <name type="common">Beechnut</name>
    <dbReference type="NCBI Taxonomy" id="28930"/>
    <lineage>
        <taxon>Eukaryota</taxon>
        <taxon>Viridiplantae</taxon>
        <taxon>Streptophyta</taxon>
        <taxon>Embryophyta</taxon>
        <taxon>Tracheophyta</taxon>
        <taxon>Spermatophyta</taxon>
        <taxon>Magnoliopsida</taxon>
        <taxon>eudicotyledons</taxon>
        <taxon>Gunneridae</taxon>
        <taxon>Pentapetalae</taxon>
        <taxon>rosids</taxon>
        <taxon>fabids</taxon>
        <taxon>Fagales</taxon>
        <taxon>Fagaceae</taxon>
        <taxon>Fagus</taxon>
    </lineage>
</organism>
<sequence>MPNSTPNSTTPNELYVTNLNELSTYLNYEISSTGFALGTKGQGADKVYGVALCRGDLSDTDCKYDQSITQRKGDWLSKLAGQASGTPQMFSSGELDLGNNSKLYGSVQCTRDLLSIDCSNCLNDSIGFLPKCCDMASGVHMYSGTCNVRFETFKYYNA</sequence>
<dbReference type="AlphaFoldDB" id="A0A2N9HU11"/>
<proteinExistence type="inferred from homology"/>
<reference evidence="7" key="1">
    <citation type="submission" date="2018-02" db="EMBL/GenBank/DDBJ databases">
        <authorList>
            <person name="Cohen D.B."/>
            <person name="Kent A.D."/>
        </authorList>
    </citation>
    <scope>NUCLEOTIDE SEQUENCE</scope>
</reference>
<evidence type="ECO:0000256" key="1">
    <source>
        <dbReference type="ARBA" id="ARBA00004613"/>
    </source>
</evidence>
<evidence type="ECO:0000259" key="6">
    <source>
        <dbReference type="PROSITE" id="PS51473"/>
    </source>
</evidence>
<evidence type="ECO:0000256" key="3">
    <source>
        <dbReference type="ARBA" id="ARBA00022729"/>
    </source>
</evidence>
<name>A0A2N9HU11_FAGSY</name>
<dbReference type="PANTHER" id="PTHR32411:SF43">
    <property type="entry name" value="CYSTEINE-RICH REPEAT SECRETORY PROTEIN 38"/>
    <property type="match status" value="1"/>
</dbReference>
<feature type="domain" description="Gnk2-homologous" evidence="6">
    <location>
        <begin position="50"/>
        <end position="155"/>
    </location>
</feature>
<gene>
    <name evidence="7" type="ORF">FSB_LOCUS43086</name>
</gene>
<protein>
    <recommendedName>
        <fullName evidence="6">Gnk2-homologous domain-containing protein</fullName>
    </recommendedName>
</protein>
<keyword evidence="3" id="KW-0732">Signal</keyword>
<dbReference type="InterPro" id="IPR002902">
    <property type="entry name" value="GNK2"/>
</dbReference>
<evidence type="ECO:0000256" key="5">
    <source>
        <dbReference type="ARBA" id="ARBA00038515"/>
    </source>
</evidence>
<comment type="similarity">
    <text evidence="5">Belongs to the cysteine-rich repeat secretory protein family.</text>
</comment>